<dbReference type="RefSeq" id="WP_147869787.1">
    <property type="nucleotide sequence ID" value="NZ_CP036264.1"/>
</dbReference>
<protein>
    <recommendedName>
        <fullName evidence="4">3-keto-disaccharide hydrolase domain-containing protein</fullName>
    </recommendedName>
</protein>
<accession>A0A5B9MM29</accession>
<keyword evidence="3" id="KW-1185">Reference proteome</keyword>
<feature type="chain" id="PRO_5023116611" description="3-keto-disaccharide hydrolase domain-containing protein" evidence="1">
    <location>
        <begin position="24"/>
        <end position="217"/>
    </location>
</feature>
<name>A0A5B9MM29_9BACT</name>
<gene>
    <name evidence="2" type="ORF">Mal15_46370</name>
</gene>
<keyword evidence="1" id="KW-0732">Signal</keyword>
<organism evidence="2 3">
    <name type="scientific">Stieleria maiorica</name>
    <dbReference type="NCBI Taxonomy" id="2795974"/>
    <lineage>
        <taxon>Bacteria</taxon>
        <taxon>Pseudomonadati</taxon>
        <taxon>Planctomycetota</taxon>
        <taxon>Planctomycetia</taxon>
        <taxon>Pirellulales</taxon>
        <taxon>Pirellulaceae</taxon>
        <taxon>Stieleria</taxon>
    </lineage>
</organism>
<feature type="signal peptide" evidence="1">
    <location>
        <begin position="1"/>
        <end position="23"/>
    </location>
</feature>
<dbReference type="KEGG" id="smam:Mal15_46370"/>
<reference evidence="2 3" key="1">
    <citation type="submission" date="2019-02" db="EMBL/GenBank/DDBJ databases">
        <title>Planctomycetal bacteria perform biofilm scaping via a novel small molecule.</title>
        <authorList>
            <person name="Jeske O."/>
            <person name="Boedeker C."/>
            <person name="Wiegand S."/>
            <person name="Breitling P."/>
            <person name="Kallscheuer N."/>
            <person name="Jogler M."/>
            <person name="Rohde M."/>
            <person name="Petersen J."/>
            <person name="Medema M.H."/>
            <person name="Surup F."/>
            <person name="Jogler C."/>
        </authorList>
    </citation>
    <scope>NUCLEOTIDE SEQUENCE [LARGE SCALE GENOMIC DNA]</scope>
    <source>
        <strain evidence="2 3">Mal15</strain>
    </source>
</reference>
<dbReference type="Gene3D" id="2.60.120.560">
    <property type="entry name" value="Exo-inulinase, domain 1"/>
    <property type="match status" value="1"/>
</dbReference>
<evidence type="ECO:0000256" key="1">
    <source>
        <dbReference type="SAM" id="SignalP"/>
    </source>
</evidence>
<dbReference type="Proteomes" id="UP000321353">
    <property type="component" value="Chromosome"/>
</dbReference>
<evidence type="ECO:0000313" key="3">
    <source>
        <dbReference type="Proteomes" id="UP000321353"/>
    </source>
</evidence>
<proteinExistence type="predicted"/>
<evidence type="ECO:0008006" key="4">
    <source>
        <dbReference type="Google" id="ProtNLM"/>
    </source>
</evidence>
<dbReference type="EMBL" id="CP036264">
    <property type="protein sequence ID" value="QEG00566.1"/>
    <property type="molecule type" value="Genomic_DNA"/>
</dbReference>
<sequence length="217" mass="24276" precursor="true">MPIRTLLAAFLIATLVSIQSIHAVESQFGIAPQNSQLVVDETFDEPLDKKWHVNTGTWKVVDGVLQASEVAADNHAAAARRTVQTDNAVYQLRFKISDGTKAFHFGFDPAKGELDKKGHLFSVIVTPTGWRIMKHVDKNRRQEDPNEVLASSDVAVQTGKWHELRVTTWQNYVTATIDQTELKASHPTFGVKKPTLVFRCAGEGVEIDDVKVWSQRR</sequence>
<dbReference type="AlphaFoldDB" id="A0A5B9MM29"/>
<evidence type="ECO:0000313" key="2">
    <source>
        <dbReference type="EMBL" id="QEG00566.1"/>
    </source>
</evidence>